<dbReference type="GO" id="GO:0006396">
    <property type="term" value="P:RNA processing"/>
    <property type="evidence" value="ECO:0007669"/>
    <property type="project" value="InterPro"/>
</dbReference>
<feature type="compositionally biased region" description="Basic and acidic residues" evidence="13">
    <location>
        <begin position="256"/>
        <end position="294"/>
    </location>
</feature>
<evidence type="ECO:0000256" key="3">
    <source>
        <dbReference type="ARBA" id="ARBA00022553"/>
    </source>
</evidence>
<dbReference type="InterPro" id="IPR017337">
    <property type="entry name" value="ZRANB2"/>
</dbReference>
<comment type="subcellular location">
    <subcellularLocation>
        <location evidence="1 11">Nucleus</location>
    </subcellularLocation>
</comment>
<keyword evidence="7 11" id="KW-0862">Zinc</keyword>
<keyword evidence="16" id="KW-1185">Reference proteome</keyword>
<accession>A0A5E4PRG7</accession>
<dbReference type="SMART" id="SM00547">
    <property type="entry name" value="ZnF_RBZ"/>
    <property type="match status" value="2"/>
</dbReference>
<dbReference type="PROSITE" id="PS50199">
    <property type="entry name" value="ZF_RANBP2_2"/>
    <property type="match status" value="2"/>
</dbReference>
<evidence type="ECO:0000256" key="13">
    <source>
        <dbReference type="SAM" id="MobiDB-lite"/>
    </source>
</evidence>
<dbReference type="GO" id="GO:0001530">
    <property type="term" value="F:lipopolysaccharide binding"/>
    <property type="evidence" value="ECO:0007669"/>
    <property type="project" value="TreeGrafter"/>
</dbReference>
<sequence>MNDGDWICSDPNCGNINFARRLSCYRCNKERPNAGKPFQKKLGTEIGKSAAEKSRGLFNADDWQCNKCANVNWARRQTCNVCNAPKFGEVEARTGYGGGYNERGVVEYRKREASSDDEYDEFGRRKRKRKAEAGDASVASVSQDGVKAGDEDDEEESGDDGDLSKYDLWGSDEEKAENNDNGEKKEDEMENKNETSVDNIKEFVIIFKFFIEFDDFNLNSERESPHESPKSRKSGTRSRSPRSRSSSAPTRRRSRDSRSAGENRSSRDKERSRERDRRDRSRGSREKKERRYSRDGSGNHYSARGRHR</sequence>
<dbReference type="PIRSF" id="PIRSF037956">
    <property type="entry name" value="UCP037956_ZnF_Ran"/>
    <property type="match status" value="1"/>
</dbReference>
<evidence type="ECO:0000256" key="4">
    <source>
        <dbReference type="ARBA" id="ARBA00022723"/>
    </source>
</evidence>
<dbReference type="GO" id="GO:0005634">
    <property type="term" value="C:nucleus"/>
    <property type="evidence" value="ECO:0007669"/>
    <property type="project" value="UniProtKB-SubCell"/>
</dbReference>
<feature type="domain" description="RanBP2-type" evidence="14">
    <location>
        <begin position="59"/>
        <end position="88"/>
    </location>
</feature>
<dbReference type="GO" id="GO:0003723">
    <property type="term" value="F:RNA binding"/>
    <property type="evidence" value="ECO:0007669"/>
    <property type="project" value="UniProtKB-KW"/>
</dbReference>
<evidence type="ECO:0000256" key="6">
    <source>
        <dbReference type="ARBA" id="ARBA00022771"/>
    </source>
</evidence>
<dbReference type="SUPFAM" id="SSF90209">
    <property type="entry name" value="Ran binding protein zinc finger-like"/>
    <property type="match status" value="2"/>
</dbReference>
<comment type="similarity">
    <text evidence="10 11">Belongs to the ZRANB2 family.</text>
</comment>
<gene>
    <name evidence="15" type="ORF">LSINAPIS_LOCUS1463</name>
</gene>
<evidence type="ECO:0000256" key="7">
    <source>
        <dbReference type="ARBA" id="ARBA00022833"/>
    </source>
</evidence>
<feature type="compositionally biased region" description="Basic residues" evidence="13">
    <location>
        <begin position="231"/>
        <end position="242"/>
    </location>
</feature>
<dbReference type="PANTHER" id="PTHR12999">
    <property type="entry name" value="ZINC FINGER RAN-BINDING DOMAIN-CONTAINING PROTEIN 2 ZRANB2-RELATED"/>
    <property type="match status" value="1"/>
</dbReference>
<feature type="region of interest" description="Disordered" evidence="13">
    <location>
        <begin position="219"/>
        <end position="308"/>
    </location>
</feature>
<evidence type="ECO:0000256" key="2">
    <source>
        <dbReference type="ARBA" id="ARBA00017543"/>
    </source>
</evidence>
<proteinExistence type="inferred from homology"/>
<keyword evidence="3" id="KW-0597">Phosphoprotein</keyword>
<evidence type="ECO:0000313" key="15">
    <source>
        <dbReference type="EMBL" id="VVC87982.1"/>
    </source>
</evidence>
<evidence type="ECO:0000256" key="1">
    <source>
        <dbReference type="ARBA" id="ARBA00004123"/>
    </source>
</evidence>
<feature type="compositionally biased region" description="Basic and acidic residues" evidence="13">
    <location>
        <begin position="172"/>
        <end position="197"/>
    </location>
</feature>
<dbReference type="PANTHER" id="PTHR12999:SF17">
    <property type="entry name" value="ZINC FINGER RAN-BINDING DOMAIN-CONTAINING PROTEIN 2"/>
    <property type="match status" value="1"/>
</dbReference>
<dbReference type="Pfam" id="PF00641">
    <property type="entry name" value="Zn_ribbon_RanBP"/>
    <property type="match status" value="2"/>
</dbReference>
<keyword evidence="8 11" id="KW-0694">RNA-binding</keyword>
<dbReference type="Proteomes" id="UP000324832">
    <property type="component" value="Unassembled WGS sequence"/>
</dbReference>
<keyword evidence="4 11" id="KW-0479">Metal-binding</keyword>
<keyword evidence="9 11" id="KW-0539">Nucleus</keyword>
<evidence type="ECO:0000256" key="9">
    <source>
        <dbReference type="ARBA" id="ARBA00023242"/>
    </source>
</evidence>
<dbReference type="InterPro" id="IPR001876">
    <property type="entry name" value="Znf_RanBP2"/>
</dbReference>
<evidence type="ECO:0000259" key="14">
    <source>
        <dbReference type="PROSITE" id="PS50199"/>
    </source>
</evidence>
<feature type="compositionally biased region" description="Acidic residues" evidence="13">
    <location>
        <begin position="150"/>
        <end position="161"/>
    </location>
</feature>
<organism evidence="15 16">
    <name type="scientific">Leptidea sinapis</name>
    <dbReference type="NCBI Taxonomy" id="189913"/>
    <lineage>
        <taxon>Eukaryota</taxon>
        <taxon>Metazoa</taxon>
        <taxon>Ecdysozoa</taxon>
        <taxon>Arthropoda</taxon>
        <taxon>Hexapoda</taxon>
        <taxon>Insecta</taxon>
        <taxon>Pterygota</taxon>
        <taxon>Neoptera</taxon>
        <taxon>Endopterygota</taxon>
        <taxon>Lepidoptera</taxon>
        <taxon>Glossata</taxon>
        <taxon>Ditrysia</taxon>
        <taxon>Papilionoidea</taxon>
        <taxon>Pieridae</taxon>
        <taxon>Dismorphiinae</taxon>
        <taxon>Leptidea</taxon>
    </lineage>
</organism>
<dbReference type="FunFam" id="4.10.1060.10:FF:000004">
    <property type="entry name" value="Zinc finger Ran-binding domain-containing protein 2"/>
    <property type="match status" value="1"/>
</dbReference>
<protein>
    <recommendedName>
        <fullName evidence="2 11">Zinc finger Ran-binding domain-containing protein 2</fullName>
    </recommendedName>
</protein>
<feature type="compositionally biased region" description="Basic and acidic residues" evidence="13">
    <location>
        <begin position="220"/>
        <end position="230"/>
    </location>
</feature>
<evidence type="ECO:0000256" key="8">
    <source>
        <dbReference type="ARBA" id="ARBA00022884"/>
    </source>
</evidence>
<dbReference type="GO" id="GO:0008270">
    <property type="term" value="F:zinc ion binding"/>
    <property type="evidence" value="ECO:0007669"/>
    <property type="project" value="UniProtKB-KW"/>
</dbReference>
<evidence type="ECO:0000256" key="12">
    <source>
        <dbReference type="PROSITE-ProRule" id="PRU00322"/>
    </source>
</evidence>
<evidence type="ECO:0000256" key="11">
    <source>
        <dbReference type="PIRNR" id="PIRNR037956"/>
    </source>
</evidence>
<dbReference type="Gene3D" id="4.10.1060.10">
    <property type="entry name" value="Zinc finger, RanBP2-type"/>
    <property type="match status" value="2"/>
</dbReference>
<dbReference type="AlphaFoldDB" id="A0A5E4PRG7"/>
<dbReference type="PROSITE" id="PS01358">
    <property type="entry name" value="ZF_RANBP2_1"/>
    <property type="match status" value="2"/>
</dbReference>
<keyword evidence="6 12" id="KW-0863">Zinc-finger</keyword>
<feature type="domain" description="RanBP2-type" evidence="14">
    <location>
        <begin position="2"/>
        <end position="33"/>
    </location>
</feature>
<name>A0A5E4PRG7_9NEOP</name>
<feature type="region of interest" description="Disordered" evidence="13">
    <location>
        <begin position="117"/>
        <end position="197"/>
    </location>
</feature>
<evidence type="ECO:0000256" key="5">
    <source>
        <dbReference type="ARBA" id="ARBA00022737"/>
    </source>
</evidence>
<dbReference type="InterPro" id="IPR036443">
    <property type="entry name" value="Znf_RanBP2_sf"/>
</dbReference>
<dbReference type="EMBL" id="FZQP02000226">
    <property type="protein sequence ID" value="VVC87982.1"/>
    <property type="molecule type" value="Genomic_DNA"/>
</dbReference>
<reference evidence="15 16" key="1">
    <citation type="submission" date="2017-07" db="EMBL/GenBank/DDBJ databases">
        <authorList>
            <person name="Talla V."/>
            <person name="Backstrom N."/>
        </authorList>
    </citation>
    <scope>NUCLEOTIDE SEQUENCE [LARGE SCALE GENOMIC DNA]</scope>
</reference>
<keyword evidence="5" id="KW-0677">Repeat</keyword>
<evidence type="ECO:0000313" key="16">
    <source>
        <dbReference type="Proteomes" id="UP000324832"/>
    </source>
</evidence>
<evidence type="ECO:0000256" key="10">
    <source>
        <dbReference type="ARBA" id="ARBA00025731"/>
    </source>
</evidence>